<dbReference type="GeneID" id="54361175"/>
<gene>
    <name evidence="3" type="ORF">K489DRAFT_372915</name>
</gene>
<name>A0A6J3M0I9_9PEZI</name>
<dbReference type="RefSeq" id="XP_033457453.1">
    <property type="nucleotide sequence ID" value="XM_033603375.1"/>
</dbReference>
<reference evidence="3" key="2">
    <citation type="submission" date="2020-04" db="EMBL/GenBank/DDBJ databases">
        <authorList>
            <consortium name="NCBI Genome Project"/>
        </authorList>
    </citation>
    <scope>NUCLEOTIDE SEQUENCE</scope>
    <source>
        <strain evidence="3">CBS 342.82</strain>
    </source>
</reference>
<feature type="signal peptide" evidence="1">
    <location>
        <begin position="1"/>
        <end position="20"/>
    </location>
</feature>
<dbReference type="Proteomes" id="UP000504637">
    <property type="component" value="Unplaced"/>
</dbReference>
<feature type="chain" id="PRO_5026761683" description="Apple domain-containing protein" evidence="1">
    <location>
        <begin position="21"/>
        <end position="388"/>
    </location>
</feature>
<evidence type="ECO:0000313" key="2">
    <source>
        <dbReference type="Proteomes" id="UP000504637"/>
    </source>
</evidence>
<accession>A0A6J3M0I9</accession>
<sequence>MGVKILSLLALVGHLVTVHAGFHAVVGGGYGRPSRTTTTTSSPTSNSAKQCSTTVIVTQIATVTAPVSTITYEISSYTAEVDGSILGFVPAVLRRSTKYPGTTKVTASISTLTRITVPTSTIGVSSTITVPAPSGFLPIESTLPNATGPYSHPGSNPAGKRDLAKIPCQTITRTSLLTTTLPGPIATTVTTVSGLGIGFPEVSTTYDLVGFSNFAQTFTNDGGSYITVPTPRAITTYLATTETTVVLPTQYDAGRNISIYAACQTVNFAGRVVYDSGPFDSYLLKDTAQERVGGAFQRAYDCCAAAFELGGVGFWQWSPQSNSCFVHRVATSNDACVQSAQNFDVSHAGPVSPADEQQYGGRVTGNGVCGRVTRAVPYPEAGPGSGIA</sequence>
<reference evidence="3" key="1">
    <citation type="submission" date="2020-01" db="EMBL/GenBank/DDBJ databases">
        <authorList>
            <consortium name="DOE Joint Genome Institute"/>
            <person name="Haridas S."/>
            <person name="Albert R."/>
            <person name="Binder M."/>
            <person name="Bloem J."/>
            <person name="Labutti K."/>
            <person name="Salamov A."/>
            <person name="Andreopoulos B."/>
            <person name="Baker S.E."/>
            <person name="Barry K."/>
            <person name="Bills G."/>
            <person name="Bluhm B.H."/>
            <person name="Cannon C."/>
            <person name="Castanera R."/>
            <person name="Culley D.E."/>
            <person name="Daum C."/>
            <person name="Ezra D."/>
            <person name="Gonzalez J.B."/>
            <person name="Henrissat B."/>
            <person name="Kuo A."/>
            <person name="Liang C."/>
            <person name="Lipzen A."/>
            <person name="Lutzoni F."/>
            <person name="Magnuson J."/>
            <person name="Mondo S."/>
            <person name="Nolan M."/>
            <person name="Ohm R."/>
            <person name="Pangilinan J."/>
            <person name="Park H.-J."/>
            <person name="Ramirez L."/>
            <person name="Alfaro M."/>
            <person name="Sun H."/>
            <person name="Tritt A."/>
            <person name="Yoshinaga Y."/>
            <person name="Zwiers L.-H."/>
            <person name="Turgeon B.G."/>
            <person name="Goodwin S.B."/>
            <person name="Spatafora J.W."/>
            <person name="Crous P.W."/>
            <person name="Grigoriev I.V."/>
        </authorList>
    </citation>
    <scope>NUCLEOTIDE SEQUENCE</scope>
    <source>
        <strain evidence="3">CBS 342.82</strain>
    </source>
</reference>
<keyword evidence="1" id="KW-0732">Signal</keyword>
<evidence type="ECO:0000313" key="3">
    <source>
        <dbReference type="RefSeq" id="XP_033457453.1"/>
    </source>
</evidence>
<organism evidence="3">
    <name type="scientific">Dissoconium aciculare CBS 342.82</name>
    <dbReference type="NCBI Taxonomy" id="1314786"/>
    <lineage>
        <taxon>Eukaryota</taxon>
        <taxon>Fungi</taxon>
        <taxon>Dikarya</taxon>
        <taxon>Ascomycota</taxon>
        <taxon>Pezizomycotina</taxon>
        <taxon>Dothideomycetes</taxon>
        <taxon>Dothideomycetidae</taxon>
        <taxon>Mycosphaerellales</taxon>
        <taxon>Dissoconiaceae</taxon>
        <taxon>Dissoconium</taxon>
    </lineage>
</organism>
<reference evidence="3" key="3">
    <citation type="submission" date="2025-08" db="UniProtKB">
        <authorList>
            <consortium name="RefSeq"/>
        </authorList>
    </citation>
    <scope>IDENTIFICATION</scope>
    <source>
        <strain evidence="3">CBS 342.82</strain>
    </source>
</reference>
<evidence type="ECO:0008006" key="4">
    <source>
        <dbReference type="Google" id="ProtNLM"/>
    </source>
</evidence>
<keyword evidence="2" id="KW-1185">Reference proteome</keyword>
<proteinExistence type="predicted"/>
<evidence type="ECO:0000256" key="1">
    <source>
        <dbReference type="SAM" id="SignalP"/>
    </source>
</evidence>
<dbReference type="AlphaFoldDB" id="A0A6J3M0I9"/>
<protein>
    <recommendedName>
        <fullName evidence="4">Apple domain-containing protein</fullName>
    </recommendedName>
</protein>